<gene>
    <name evidence="1" type="ORF">HY076_09165</name>
</gene>
<protein>
    <submittedName>
        <fullName evidence="1">DUF721 domain-containing protein</fullName>
    </submittedName>
</protein>
<organism evidence="1 2">
    <name type="scientific">Eiseniibacteriota bacterium</name>
    <dbReference type="NCBI Taxonomy" id="2212470"/>
    <lineage>
        <taxon>Bacteria</taxon>
        <taxon>Candidatus Eiseniibacteriota</taxon>
    </lineage>
</organism>
<dbReference type="AlphaFoldDB" id="A0A9D6QN58"/>
<dbReference type="InterPro" id="IPR007922">
    <property type="entry name" value="DciA-like"/>
</dbReference>
<dbReference type="PANTHER" id="PTHR36456">
    <property type="entry name" value="UPF0232 PROTEIN SCO3875"/>
    <property type="match status" value="1"/>
</dbReference>
<evidence type="ECO:0000313" key="1">
    <source>
        <dbReference type="EMBL" id="MBI3540428.1"/>
    </source>
</evidence>
<comment type="caution">
    <text evidence="1">The sequence shown here is derived from an EMBL/GenBank/DDBJ whole genome shotgun (WGS) entry which is preliminary data.</text>
</comment>
<accession>A0A9D6QN58</accession>
<evidence type="ECO:0000313" key="2">
    <source>
        <dbReference type="Proteomes" id="UP000807850"/>
    </source>
</evidence>
<reference evidence="1" key="1">
    <citation type="submission" date="2020-07" db="EMBL/GenBank/DDBJ databases">
        <title>Huge and variable diversity of episymbiotic CPR bacteria and DPANN archaea in groundwater ecosystems.</title>
        <authorList>
            <person name="He C.Y."/>
            <person name="Keren R."/>
            <person name="Whittaker M."/>
            <person name="Farag I.F."/>
            <person name="Doudna J."/>
            <person name="Cate J.H.D."/>
            <person name="Banfield J.F."/>
        </authorList>
    </citation>
    <scope>NUCLEOTIDE SEQUENCE</scope>
    <source>
        <strain evidence="1">NC_groundwater_928_Pr1_S-0.2um_72_17</strain>
    </source>
</reference>
<name>A0A9D6QN58_UNCEI</name>
<dbReference type="Proteomes" id="UP000807850">
    <property type="component" value="Unassembled WGS sequence"/>
</dbReference>
<dbReference type="EMBL" id="JACQAY010000301">
    <property type="protein sequence ID" value="MBI3540428.1"/>
    <property type="molecule type" value="Genomic_DNA"/>
</dbReference>
<proteinExistence type="predicted"/>
<dbReference type="Pfam" id="PF05258">
    <property type="entry name" value="DciA"/>
    <property type="match status" value="1"/>
</dbReference>
<sequence>MIVQSISGVLPALLRKLGLEAGVMGWRAVTEWPVAVGPGVARHTRAVGFHEGTLLVEVEGSAWLQELTMLRRDLVRKLNQHLGAPLVRDLNFINARGGIRR</sequence>
<dbReference type="PANTHER" id="PTHR36456:SF1">
    <property type="entry name" value="UPF0232 PROTEIN SCO3875"/>
    <property type="match status" value="1"/>
</dbReference>